<evidence type="ECO:0000256" key="4">
    <source>
        <dbReference type="ARBA" id="ARBA00022490"/>
    </source>
</evidence>
<dbReference type="OrthoDB" id="9803889at2"/>
<comment type="function">
    <text evidence="12 13 14">The RecF protein is involved in DNA metabolism; it is required for DNA replication and normal SOS inducibility. RecF binds preferentially to single-stranded, linear DNA. It also seems to bind ATP.</text>
</comment>
<name>A0A1D9E0P8_9MICO</name>
<keyword evidence="7 13" id="KW-0227">DNA damage</keyword>
<evidence type="ECO:0000256" key="8">
    <source>
        <dbReference type="ARBA" id="ARBA00022840"/>
    </source>
</evidence>
<dbReference type="Pfam" id="PF02463">
    <property type="entry name" value="SMC_N"/>
    <property type="match status" value="1"/>
</dbReference>
<dbReference type="PROSITE" id="PS00618">
    <property type="entry name" value="RECF_2"/>
    <property type="match status" value="1"/>
</dbReference>
<evidence type="ECO:0000256" key="11">
    <source>
        <dbReference type="ARBA" id="ARBA00023236"/>
    </source>
</evidence>
<evidence type="ECO:0000256" key="9">
    <source>
        <dbReference type="ARBA" id="ARBA00023125"/>
    </source>
</evidence>
<dbReference type="GO" id="GO:0003697">
    <property type="term" value="F:single-stranded DNA binding"/>
    <property type="evidence" value="ECO:0007669"/>
    <property type="project" value="UniProtKB-UniRule"/>
</dbReference>
<dbReference type="GO" id="GO:0006302">
    <property type="term" value="P:double-strand break repair"/>
    <property type="evidence" value="ECO:0007669"/>
    <property type="project" value="TreeGrafter"/>
</dbReference>
<dbReference type="AlphaFoldDB" id="A0A1D9E0P8"/>
<dbReference type="GO" id="GO:0000731">
    <property type="term" value="P:DNA synthesis involved in DNA repair"/>
    <property type="evidence" value="ECO:0007669"/>
    <property type="project" value="TreeGrafter"/>
</dbReference>
<dbReference type="HAMAP" id="MF_00365">
    <property type="entry name" value="RecF"/>
    <property type="match status" value="1"/>
</dbReference>
<dbReference type="GO" id="GO:0005737">
    <property type="term" value="C:cytoplasm"/>
    <property type="evidence" value="ECO:0007669"/>
    <property type="project" value="UniProtKB-SubCell"/>
</dbReference>
<keyword evidence="4 13" id="KW-0963">Cytoplasm</keyword>
<protein>
    <recommendedName>
        <fullName evidence="3 13">DNA replication and repair protein RecF</fullName>
    </recommendedName>
</protein>
<evidence type="ECO:0000256" key="7">
    <source>
        <dbReference type="ARBA" id="ARBA00022763"/>
    </source>
</evidence>
<gene>
    <name evidence="13" type="primary">recF</name>
    <name evidence="16" type="ORF">A4Z71_06835</name>
</gene>
<proteinExistence type="inferred from homology"/>
<evidence type="ECO:0000256" key="14">
    <source>
        <dbReference type="RuleBase" id="RU000578"/>
    </source>
</evidence>
<dbReference type="Proteomes" id="UP000243784">
    <property type="component" value="Chromosome"/>
</dbReference>
<dbReference type="GO" id="GO:0009432">
    <property type="term" value="P:SOS response"/>
    <property type="evidence" value="ECO:0007669"/>
    <property type="project" value="UniProtKB-UniRule"/>
</dbReference>
<keyword evidence="9 13" id="KW-0238">DNA-binding</keyword>
<dbReference type="PANTHER" id="PTHR32182:SF0">
    <property type="entry name" value="DNA REPLICATION AND REPAIR PROTEIN RECF"/>
    <property type="match status" value="1"/>
</dbReference>
<dbReference type="RefSeq" id="WP_070955140.1">
    <property type="nucleotide sequence ID" value="NZ_CP015208.1"/>
</dbReference>
<evidence type="ECO:0000256" key="2">
    <source>
        <dbReference type="ARBA" id="ARBA00008016"/>
    </source>
</evidence>
<sequence length="406" mass="44720">MYLKHLSLGNFRNYETAEISLSSGINLLVGPNGQGKTNLVEAVRYLSSLSSHRVAGYLPLIRQSQNQAVVRASVAFEDREIQLELELNRDTANKARVNKSPVTKLRDVLGYLNSVTFAPEDLDIVKRDPSSRRAFIDELVIQVWPRFVGIYSDFDRVLKQRNTLLKTARATKTVGGALSTLDAWDESLIEYGSDIVSARIKLIDQLRPFLTSAYQKIAIANNEPRILVKSSLMGSAIPGNNKNFAVGLSPAGLPGGLDDDEDGLEWIETSDKAEIVQLYRQKLALTRQKELERGISLVGPHRDDLVLMLGTLPAKGYASHGESWSYALALRLASIELLRKESRLGDPVLILDDVFAELDSGRRERLAALISDNEQVIITAAVAEDVPKSLLATVFNVKAGVITNAI</sequence>
<dbReference type="EMBL" id="CP015208">
    <property type="protein sequence ID" value="AOY56643.1"/>
    <property type="molecule type" value="Genomic_DNA"/>
</dbReference>
<evidence type="ECO:0000313" key="17">
    <source>
        <dbReference type="Proteomes" id="UP000243784"/>
    </source>
</evidence>
<dbReference type="GO" id="GO:0005524">
    <property type="term" value="F:ATP binding"/>
    <property type="evidence" value="ECO:0007669"/>
    <property type="project" value="UniProtKB-UniRule"/>
</dbReference>
<dbReference type="SUPFAM" id="SSF52540">
    <property type="entry name" value="P-loop containing nucleoside triphosphate hydrolases"/>
    <property type="match status" value="1"/>
</dbReference>
<dbReference type="InterPro" id="IPR042174">
    <property type="entry name" value="RecF_2"/>
</dbReference>
<evidence type="ECO:0000256" key="1">
    <source>
        <dbReference type="ARBA" id="ARBA00004496"/>
    </source>
</evidence>
<organism evidence="16 17">
    <name type="scientific">Candidatus Rhodoluna planktonica</name>
    <dbReference type="NCBI Taxonomy" id="535712"/>
    <lineage>
        <taxon>Bacteria</taxon>
        <taxon>Bacillati</taxon>
        <taxon>Actinomycetota</taxon>
        <taxon>Actinomycetes</taxon>
        <taxon>Micrococcales</taxon>
        <taxon>Microbacteriaceae</taxon>
        <taxon>Luna cluster</taxon>
        <taxon>Luna-1 subcluster</taxon>
        <taxon>Rhodoluna</taxon>
    </lineage>
</organism>
<keyword evidence="10 13" id="KW-0234">DNA repair</keyword>
<dbReference type="PANTHER" id="PTHR32182">
    <property type="entry name" value="DNA REPLICATION AND REPAIR PROTEIN RECF"/>
    <property type="match status" value="1"/>
</dbReference>
<comment type="subcellular location">
    <subcellularLocation>
        <location evidence="1 13 14">Cytoplasm</location>
    </subcellularLocation>
</comment>
<feature type="binding site" evidence="13">
    <location>
        <begin position="30"/>
        <end position="37"/>
    </location>
    <ligand>
        <name>ATP</name>
        <dbReference type="ChEBI" id="CHEBI:30616"/>
    </ligand>
</feature>
<dbReference type="InterPro" id="IPR003395">
    <property type="entry name" value="RecF/RecN/SMC_N"/>
</dbReference>
<dbReference type="Gene3D" id="3.40.50.300">
    <property type="entry name" value="P-loop containing nucleotide triphosphate hydrolases"/>
    <property type="match status" value="1"/>
</dbReference>
<keyword evidence="6 13" id="KW-0547">Nucleotide-binding</keyword>
<keyword evidence="5 13" id="KW-0235">DNA replication</keyword>
<evidence type="ECO:0000256" key="13">
    <source>
        <dbReference type="HAMAP-Rule" id="MF_00365"/>
    </source>
</evidence>
<reference evidence="16 17" key="1">
    <citation type="journal article" date="2016" name="Biochim. Biophys. Acta">
        <title>Photochemical characterization of actinorhodopsin and its functional existence in the natural host.</title>
        <authorList>
            <person name="Nakamura S."/>
            <person name="Kikukawa T."/>
            <person name="Tamogami J."/>
            <person name="Kamiya M."/>
            <person name="Aizawa T."/>
            <person name="Hahn M.W."/>
            <person name="Ihara K."/>
            <person name="Kamo N."/>
            <person name="Demura M."/>
        </authorList>
    </citation>
    <scope>NUCLEOTIDE SEQUENCE [LARGE SCALE GENOMIC DNA]</scope>
    <source>
        <strain evidence="16 17">MWH-Dar1</strain>
    </source>
</reference>
<evidence type="ECO:0000259" key="15">
    <source>
        <dbReference type="Pfam" id="PF02463"/>
    </source>
</evidence>
<evidence type="ECO:0000256" key="6">
    <source>
        <dbReference type="ARBA" id="ARBA00022741"/>
    </source>
</evidence>
<dbReference type="NCBIfam" id="TIGR00611">
    <property type="entry name" value="recf"/>
    <property type="match status" value="1"/>
</dbReference>
<accession>A0A1D9E0P8</accession>
<evidence type="ECO:0000256" key="5">
    <source>
        <dbReference type="ARBA" id="ARBA00022705"/>
    </source>
</evidence>
<keyword evidence="17" id="KW-1185">Reference proteome</keyword>
<evidence type="ECO:0000256" key="10">
    <source>
        <dbReference type="ARBA" id="ARBA00023204"/>
    </source>
</evidence>
<dbReference type="KEGG" id="rpla:A4Z71_06835"/>
<dbReference type="GO" id="GO:0006260">
    <property type="term" value="P:DNA replication"/>
    <property type="evidence" value="ECO:0007669"/>
    <property type="project" value="UniProtKB-UniRule"/>
</dbReference>
<keyword evidence="8 13" id="KW-0067">ATP-binding</keyword>
<keyword evidence="11 13" id="KW-0742">SOS response</keyword>
<dbReference type="InterPro" id="IPR027417">
    <property type="entry name" value="P-loop_NTPase"/>
</dbReference>
<dbReference type="InterPro" id="IPR018078">
    <property type="entry name" value="DNA-binding_RecF_CS"/>
</dbReference>
<feature type="domain" description="RecF/RecN/SMC N-terminal" evidence="15">
    <location>
        <begin position="2"/>
        <end position="386"/>
    </location>
</feature>
<dbReference type="InterPro" id="IPR001238">
    <property type="entry name" value="DNA-binding_RecF"/>
</dbReference>
<evidence type="ECO:0000313" key="16">
    <source>
        <dbReference type="EMBL" id="AOY56643.1"/>
    </source>
</evidence>
<evidence type="ECO:0000256" key="3">
    <source>
        <dbReference type="ARBA" id="ARBA00020170"/>
    </source>
</evidence>
<dbReference type="STRING" id="535712.A4Z71_06835"/>
<dbReference type="Gene3D" id="1.20.1050.90">
    <property type="entry name" value="RecF/RecN/SMC, N-terminal domain"/>
    <property type="match status" value="1"/>
</dbReference>
<evidence type="ECO:0000256" key="12">
    <source>
        <dbReference type="ARBA" id="ARBA00025401"/>
    </source>
</evidence>
<comment type="similarity">
    <text evidence="2 13 14">Belongs to the RecF family.</text>
</comment>